<gene>
    <name evidence="1" type="ORF">ACFSRY_16825</name>
</gene>
<evidence type="ECO:0000313" key="1">
    <source>
        <dbReference type="EMBL" id="MFD2515539.1"/>
    </source>
</evidence>
<dbReference type="EMBL" id="JBHULU010000021">
    <property type="protein sequence ID" value="MFD2515539.1"/>
    <property type="molecule type" value="Genomic_DNA"/>
</dbReference>
<reference evidence="2" key="1">
    <citation type="journal article" date="2019" name="Int. J. Syst. Evol. Microbiol.">
        <title>The Global Catalogue of Microorganisms (GCM) 10K type strain sequencing project: providing services to taxonomists for standard genome sequencing and annotation.</title>
        <authorList>
            <consortium name="The Broad Institute Genomics Platform"/>
            <consortium name="The Broad Institute Genome Sequencing Center for Infectious Disease"/>
            <person name="Wu L."/>
            <person name="Ma J."/>
        </authorList>
    </citation>
    <scope>NUCLEOTIDE SEQUENCE [LARGE SCALE GENOMIC DNA]</scope>
    <source>
        <strain evidence="2">KCTC 42498</strain>
    </source>
</reference>
<keyword evidence="2" id="KW-1185">Reference proteome</keyword>
<sequence>MHTPKHLGIDFGSKLAGTTAAAMVQDKALKVWQSHRGQDADKWLLELITELQPGEIFIDAPLTLPGIYTQGVYTSDAEYFYRACDREVQAMSPMFIGGLTARAIRLRATLAENGRAVLETYPSQLAKLIFPQHSGYKKGLTALSVYTETLQDLLPFPIAEAPTNWHQFDSLLAWYSGYRHLQGQAQLYGDPREGRIIV</sequence>
<evidence type="ECO:0000313" key="2">
    <source>
        <dbReference type="Proteomes" id="UP001597544"/>
    </source>
</evidence>
<dbReference type="RefSeq" id="WP_377510471.1">
    <property type="nucleotide sequence ID" value="NZ_JBHULU010000021.1"/>
</dbReference>
<protein>
    <recommendedName>
        <fullName evidence="3">DUF429 domain-containing protein</fullName>
    </recommendedName>
</protein>
<evidence type="ECO:0008006" key="3">
    <source>
        <dbReference type="Google" id="ProtNLM"/>
    </source>
</evidence>
<proteinExistence type="predicted"/>
<accession>A0ABW5IS17</accession>
<dbReference type="Proteomes" id="UP001597544">
    <property type="component" value="Unassembled WGS sequence"/>
</dbReference>
<comment type="caution">
    <text evidence="1">The sequence shown here is derived from an EMBL/GenBank/DDBJ whole genome shotgun (WGS) entry which is preliminary data.</text>
</comment>
<organism evidence="1 2">
    <name type="scientific">Pontibacter locisalis</name>
    <dbReference type="NCBI Taxonomy" id="1719035"/>
    <lineage>
        <taxon>Bacteria</taxon>
        <taxon>Pseudomonadati</taxon>
        <taxon>Bacteroidota</taxon>
        <taxon>Cytophagia</taxon>
        <taxon>Cytophagales</taxon>
        <taxon>Hymenobacteraceae</taxon>
        <taxon>Pontibacter</taxon>
    </lineage>
</organism>
<name>A0ABW5IS17_9BACT</name>